<gene>
    <name evidence="1" type="ORF">GCM10023349_23040</name>
</gene>
<comment type="caution">
    <text evidence="1">The sequence shown here is derived from an EMBL/GenBank/DDBJ whole genome shotgun (WGS) entry which is preliminary data.</text>
</comment>
<reference evidence="2" key="1">
    <citation type="journal article" date="2019" name="Int. J. Syst. Evol. Microbiol.">
        <title>The Global Catalogue of Microorganisms (GCM) 10K type strain sequencing project: providing services to taxonomists for standard genome sequencing and annotation.</title>
        <authorList>
            <consortium name="The Broad Institute Genomics Platform"/>
            <consortium name="The Broad Institute Genome Sequencing Center for Infectious Disease"/>
            <person name="Wu L."/>
            <person name="Ma J."/>
        </authorList>
    </citation>
    <scope>NUCLEOTIDE SEQUENCE [LARGE SCALE GENOMIC DNA]</scope>
    <source>
        <strain evidence="2">JCM 18531</strain>
    </source>
</reference>
<protein>
    <recommendedName>
        <fullName evidence="3">DUF1269 domain-containing protein</fullName>
    </recommendedName>
</protein>
<dbReference type="EMBL" id="BAABKM010000002">
    <property type="protein sequence ID" value="GAA4704796.1"/>
    <property type="molecule type" value="Genomic_DNA"/>
</dbReference>
<evidence type="ECO:0008006" key="3">
    <source>
        <dbReference type="Google" id="ProtNLM"/>
    </source>
</evidence>
<accession>A0ABP8XBK8</accession>
<proteinExistence type="predicted"/>
<organism evidence="1 2">
    <name type="scientific">Nocardioides conyzicola</name>
    <dbReference type="NCBI Taxonomy" id="1651781"/>
    <lineage>
        <taxon>Bacteria</taxon>
        <taxon>Bacillati</taxon>
        <taxon>Actinomycetota</taxon>
        <taxon>Actinomycetes</taxon>
        <taxon>Propionibacteriales</taxon>
        <taxon>Nocardioidaceae</taxon>
        <taxon>Nocardioides</taxon>
    </lineage>
</organism>
<keyword evidence="2" id="KW-1185">Reference proteome</keyword>
<evidence type="ECO:0000313" key="2">
    <source>
        <dbReference type="Proteomes" id="UP001499974"/>
    </source>
</evidence>
<dbReference type="Proteomes" id="UP001499974">
    <property type="component" value="Unassembled WGS sequence"/>
</dbReference>
<name>A0ABP8XBK8_9ACTN</name>
<evidence type="ECO:0000313" key="1">
    <source>
        <dbReference type="EMBL" id="GAA4704796.1"/>
    </source>
</evidence>
<sequence>MAFPNDVGLADMVSVVRRPVQAGTIRLIDCVVALRDEDGALGLLDLEDGLPAALAGLDIDENDLLSDADLEVLTDSLGDDQQGLALVYEEVWAREAVNELEALGAEIALFGRITPEDVEAAFAAQEVRS</sequence>